<dbReference type="InterPro" id="IPR050900">
    <property type="entry name" value="Transposase_IS3/IS150/IS904"/>
</dbReference>
<evidence type="ECO:0000313" key="2">
    <source>
        <dbReference type="EMBL" id="QEV04460.1"/>
    </source>
</evidence>
<dbReference type="RefSeq" id="WP_079060786.1">
    <property type="nucleotide sequence ID" value="NZ_CP023697.1"/>
</dbReference>
<dbReference type="PANTHER" id="PTHR46889:SF4">
    <property type="entry name" value="TRANSPOSASE INSO FOR INSERTION SEQUENCE ELEMENT IS911B-RELATED"/>
    <property type="match status" value="1"/>
</dbReference>
<sequence>MNETYAFIEAEKTTHTVAVLCRLLNVARSSFYAWQAVAKARAARKAADEALAHEITVIHVASRHTYGVPRIHAELRRLGRAVNRKRVARVMREYGIQVPTAVDGAR</sequence>
<protein>
    <submittedName>
        <fullName evidence="2">Transposase</fullName>
    </submittedName>
</protein>
<dbReference type="InterPro" id="IPR025948">
    <property type="entry name" value="HTH-like_dom"/>
</dbReference>
<accession>A0ABX6AP08</accession>
<dbReference type="PANTHER" id="PTHR46889">
    <property type="entry name" value="TRANSPOSASE INSF FOR INSERTION SEQUENCE IS3B-RELATED"/>
    <property type="match status" value="1"/>
</dbReference>
<name>A0ABX6AP08_9ACTN</name>
<reference evidence="2 3" key="1">
    <citation type="submission" date="2017-09" db="EMBL/GenBank/DDBJ databases">
        <authorList>
            <person name="Lee N."/>
            <person name="Cho B.-K."/>
        </authorList>
    </citation>
    <scope>NUCLEOTIDE SEQUENCE [LARGE SCALE GENOMIC DNA]</scope>
    <source>
        <strain evidence="2 3">ATCC 13879</strain>
    </source>
</reference>
<keyword evidence="3" id="KW-1185">Reference proteome</keyword>
<evidence type="ECO:0000313" key="3">
    <source>
        <dbReference type="Proteomes" id="UP000326041"/>
    </source>
</evidence>
<feature type="domain" description="HTH-like" evidence="1">
    <location>
        <begin position="48"/>
        <end position="99"/>
    </location>
</feature>
<organism evidence="2 3">
    <name type="scientific">Streptomyces prasinus</name>
    <dbReference type="NCBI Taxonomy" id="67345"/>
    <lineage>
        <taxon>Bacteria</taxon>
        <taxon>Bacillati</taxon>
        <taxon>Actinomycetota</taxon>
        <taxon>Actinomycetes</taxon>
        <taxon>Kitasatosporales</taxon>
        <taxon>Streptomycetaceae</taxon>
        <taxon>Streptomyces</taxon>
    </lineage>
</organism>
<dbReference type="Proteomes" id="UP000326041">
    <property type="component" value="Chromosome"/>
</dbReference>
<dbReference type="GeneID" id="95533094"/>
<evidence type="ECO:0000259" key="1">
    <source>
        <dbReference type="Pfam" id="PF13276"/>
    </source>
</evidence>
<dbReference type="EMBL" id="CP023697">
    <property type="protein sequence ID" value="QEV04460.1"/>
    <property type="molecule type" value="Genomic_DNA"/>
</dbReference>
<gene>
    <name evidence="2" type="ORF">CP972_00415</name>
</gene>
<proteinExistence type="predicted"/>
<dbReference type="Pfam" id="PF13276">
    <property type="entry name" value="HTH_21"/>
    <property type="match status" value="1"/>
</dbReference>